<dbReference type="EMBL" id="SZVO01000001">
    <property type="protein sequence ID" value="TKT93992.1"/>
    <property type="molecule type" value="Genomic_DNA"/>
</dbReference>
<dbReference type="SUPFAM" id="SSF69318">
    <property type="entry name" value="Integrin alpha N-terminal domain"/>
    <property type="match status" value="1"/>
</dbReference>
<keyword evidence="4" id="KW-0472">Membrane</keyword>
<organism evidence="7 8">
    <name type="scientific">Dyadobacter frigoris</name>
    <dbReference type="NCBI Taxonomy" id="2576211"/>
    <lineage>
        <taxon>Bacteria</taxon>
        <taxon>Pseudomonadati</taxon>
        <taxon>Bacteroidota</taxon>
        <taxon>Cytophagia</taxon>
        <taxon>Cytophagales</taxon>
        <taxon>Spirosomataceae</taxon>
        <taxon>Dyadobacter</taxon>
    </lineage>
</organism>
<dbReference type="RefSeq" id="WP_137338282.1">
    <property type="nucleotide sequence ID" value="NZ_SZVO01000001.1"/>
</dbReference>
<reference evidence="7 8" key="1">
    <citation type="submission" date="2019-05" db="EMBL/GenBank/DDBJ databases">
        <title>Dyadobacter AR-3-8 sp. nov., isolated from arctic soil.</title>
        <authorList>
            <person name="Chaudhary D.K."/>
        </authorList>
    </citation>
    <scope>NUCLEOTIDE SEQUENCE [LARGE SCALE GENOMIC DNA]</scope>
    <source>
        <strain evidence="7 8">AR-3-8</strain>
    </source>
</reference>
<feature type="chain" id="PRO_5020448237" description="FAM234A/B beta-propeller domain-containing protein" evidence="5">
    <location>
        <begin position="27"/>
        <end position="494"/>
    </location>
</feature>
<keyword evidence="2" id="KW-0812">Transmembrane</keyword>
<dbReference type="Gene3D" id="2.40.10.480">
    <property type="match status" value="1"/>
</dbReference>
<evidence type="ECO:0000256" key="5">
    <source>
        <dbReference type="SAM" id="SignalP"/>
    </source>
</evidence>
<evidence type="ECO:0000256" key="3">
    <source>
        <dbReference type="ARBA" id="ARBA00022989"/>
    </source>
</evidence>
<evidence type="ECO:0000256" key="2">
    <source>
        <dbReference type="ARBA" id="ARBA00022692"/>
    </source>
</evidence>
<dbReference type="GO" id="GO:0016020">
    <property type="term" value="C:membrane"/>
    <property type="evidence" value="ECO:0007669"/>
    <property type="project" value="UniProtKB-SubCell"/>
</dbReference>
<evidence type="ECO:0000313" key="7">
    <source>
        <dbReference type="EMBL" id="TKT93992.1"/>
    </source>
</evidence>
<evidence type="ECO:0000259" key="6">
    <source>
        <dbReference type="Pfam" id="PF23727"/>
    </source>
</evidence>
<dbReference type="InterPro" id="IPR045232">
    <property type="entry name" value="FAM234"/>
</dbReference>
<feature type="signal peptide" evidence="5">
    <location>
        <begin position="1"/>
        <end position="26"/>
    </location>
</feature>
<dbReference type="InterPro" id="IPR055409">
    <property type="entry name" value="Beta-prop_FAM234A_B"/>
</dbReference>
<dbReference type="InterPro" id="IPR028994">
    <property type="entry name" value="Integrin_alpha_N"/>
</dbReference>
<comment type="subcellular location">
    <subcellularLocation>
        <location evidence="1">Membrane</location>
        <topology evidence="1">Single-pass membrane protein</topology>
    </subcellularLocation>
</comment>
<dbReference type="Pfam" id="PF23727">
    <property type="entry name" value="Beta-prop_FAM234A_B"/>
    <property type="match status" value="1"/>
</dbReference>
<dbReference type="PANTHER" id="PTHR21419">
    <property type="match status" value="1"/>
</dbReference>
<keyword evidence="3" id="KW-1133">Transmembrane helix</keyword>
<keyword evidence="5" id="KW-0732">Signal</keyword>
<dbReference type="AlphaFoldDB" id="A0A4U6D907"/>
<evidence type="ECO:0000256" key="4">
    <source>
        <dbReference type="ARBA" id="ARBA00023136"/>
    </source>
</evidence>
<dbReference type="Gene3D" id="2.130.10.130">
    <property type="entry name" value="Integrin alpha, N-terminal"/>
    <property type="match status" value="1"/>
</dbReference>
<name>A0A4U6D907_9BACT</name>
<evidence type="ECO:0000313" key="8">
    <source>
        <dbReference type="Proteomes" id="UP000304900"/>
    </source>
</evidence>
<dbReference type="OrthoDB" id="9816120at2"/>
<proteinExistence type="predicted"/>
<keyword evidence="8" id="KW-1185">Reference proteome</keyword>
<comment type="caution">
    <text evidence="7">The sequence shown here is derived from an EMBL/GenBank/DDBJ whole genome shotgun (WGS) entry which is preliminary data.</text>
</comment>
<dbReference type="Proteomes" id="UP000304900">
    <property type="component" value="Unassembled WGS sequence"/>
</dbReference>
<dbReference type="PANTHER" id="PTHR21419:SF30">
    <property type="entry name" value="IG-LIKE DOMAIN-CONTAINING PROTEIN"/>
    <property type="match status" value="1"/>
</dbReference>
<evidence type="ECO:0000256" key="1">
    <source>
        <dbReference type="ARBA" id="ARBA00004167"/>
    </source>
</evidence>
<feature type="domain" description="FAM234A/B beta-propeller" evidence="6">
    <location>
        <begin position="30"/>
        <end position="367"/>
    </location>
</feature>
<sequence>MSSRQSIPFSGVLLLVSWAFPPQVNAQESWSKTLPKVSTFSSPRVTDLNRDGVKDVILGVGRLEFMACDSAIIALDGKTGELLWKNPAKDQIFGSALLKDLNKDGVEDVIIGGRVGELQAINGNTGAVIWKFDKNTPSPKSKKWYNFYNPQLIPDQDGDGMEDLLISNGGDVTVKPYDPKRPPGKLVVISSATGKLIAEAMMPDGKETYMSVSVSKHFADDDYRVIFGTGGETIGGNLFVGSLKDILAGNLSSAVKIATSADKGFIAPAVWVDINEDGVADIVANAVDGRVLAFDGKTLAPLWGVKIPNSEAYTSIAVGDFTPDKIPDFFVSVARGKWPKLETTEQYMINGKSGEVAFRDSLGKYQTSTPVVVDIDADDEEEVIMSINYETRDQFGRKEFLNTLAVIGFKTNEVVELLNGLPGQNLSSTPWIGDIDNDNMLDIVFCSSTNKNRTYSFDGMQVSLIKTSIKITKPIRWGAYMGTYYDGIFHSDGK</sequence>
<accession>A0A4U6D907</accession>
<protein>
    <recommendedName>
        <fullName evidence="6">FAM234A/B beta-propeller domain-containing protein</fullName>
    </recommendedName>
</protein>
<gene>
    <name evidence="7" type="ORF">FDK13_01930</name>
</gene>